<feature type="domain" description="DNA replication complex GINS protein SLD5 C-terminal" evidence="10">
    <location>
        <begin position="161"/>
        <end position="218"/>
    </location>
</feature>
<evidence type="ECO:0000313" key="11">
    <source>
        <dbReference type="Proteomes" id="UP000515135"/>
    </source>
</evidence>
<dbReference type="AlphaFoldDB" id="A0A6P5AHP8"/>
<keyword evidence="5" id="KW-0158">Chromosome</keyword>
<keyword evidence="11" id="KW-1185">Reference proteome</keyword>
<dbReference type="CDD" id="cd21692">
    <property type="entry name" value="GINS_B_Sld5"/>
    <property type="match status" value="1"/>
</dbReference>
<dbReference type="Pfam" id="PF05916">
    <property type="entry name" value="Sld5"/>
    <property type="match status" value="1"/>
</dbReference>
<evidence type="ECO:0000256" key="8">
    <source>
        <dbReference type="PIRNR" id="PIRNR007764"/>
    </source>
</evidence>
<dbReference type="InterPro" id="IPR036224">
    <property type="entry name" value="GINS_bundle-like_dom_sf"/>
</dbReference>
<evidence type="ECO:0000259" key="10">
    <source>
        <dbReference type="Pfam" id="PF16922"/>
    </source>
</evidence>
<comment type="function">
    <text evidence="8">The GINS complex plays an essential role in the initiation of DNA replication.</text>
</comment>
<gene>
    <name evidence="12" type="primary">LOC109482939</name>
</gene>
<protein>
    <recommendedName>
        <fullName evidence="4 8">DNA replication complex GINS protein SLD5</fullName>
    </recommendedName>
</protein>
<dbReference type="KEGG" id="bbel:109482939"/>
<dbReference type="InterPro" id="IPR038749">
    <property type="entry name" value="Sld5_GINS_A"/>
</dbReference>
<dbReference type="GO" id="GO:0000727">
    <property type="term" value="P:double-strand break repair via break-induced replication"/>
    <property type="evidence" value="ECO:0007669"/>
    <property type="project" value="TreeGrafter"/>
</dbReference>
<dbReference type="OrthoDB" id="338231at2759"/>
<sequence length="218" mass="24983">MDDLDIEEASDEEVEQMTAAEALAMVEKAWLNEKFSPELLAHKQDLVDVMLDQLNDMEKNISRAKKGDLKVSIHKMEIDRIRYVLASYLRIRLEKIEKFVHHLLEEEAELGEDVPSRMSPEELQHAKNFAANMETLFNDVVLRHMPRNLKKLEGSKVAKSPNQDSYVFLRVQEQVDQVMVDAAADQGDEAIDLEKGSQHIMRYRVVAPLITNDAVTLI</sequence>
<dbReference type="InterPro" id="IPR021151">
    <property type="entry name" value="GINS_A"/>
</dbReference>
<dbReference type="PANTHER" id="PTHR21206:SF0">
    <property type="entry name" value="DNA REPLICATION COMPLEX GINS PROTEIN SLD5"/>
    <property type="match status" value="1"/>
</dbReference>
<dbReference type="CDD" id="cd11711">
    <property type="entry name" value="GINS_A_Sld5"/>
    <property type="match status" value="1"/>
</dbReference>
<evidence type="ECO:0000313" key="12">
    <source>
        <dbReference type="RefSeq" id="XP_019641396.1"/>
    </source>
</evidence>
<evidence type="ECO:0000259" key="9">
    <source>
        <dbReference type="Pfam" id="PF05916"/>
    </source>
</evidence>
<dbReference type="Pfam" id="PF16922">
    <property type="entry name" value="SLD5_C"/>
    <property type="match status" value="1"/>
</dbReference>
<dbReference type="PIRSF" id="PIRSF007764">
    <property type="entry name" value="Sld5"/>
    <property type="match status" value="1"/>
</dbReference>
<name>A0A6P5AHP8_BRABE</name>
<dbReference type="InterPro" id="IPR008591">
    <property type="entry name" value="GINS_Sld5"/>
</dbReference>
<dbReference type="Proteomes" id="UP000515135">
    <property type="component" value="Unplaced"/>
</dbReference>
<evidence type="ECO:0000256" key="2">
    <source>
        <dbReference type="ARBA" id="ARBA00004286"/>
    </source>
</evidence>
<dbReference type="InterPro" id="IPR031633">
    <property type="entry name" value="SLD5_C"/>
</dbReference>
<feature type="domain" description="GINS subunit" evidence="9">
    <location>
        <begin position="68"/>
        <end position="139"/>
    </location>
</feature>
<comment type="subcellular location">
    <subcellularLocation>
        <location evidence="2">Chromosome</location>
    </subcellularLocation>
    <subcellularLocation>
        <location evidence="1 8">Nucleus</location>
    </subcellularLocation>
</comment>
<reference evidence="12" key="1">
    <citation type="submission" date="2025-08" db="UniProtKB">
        <authorList>
            <consortium name="RefSeq"/>
        </authorList>
    </citation>
    <scope>IDENTIFICATION</scope>
    <source>
        <tissue evidence="12">Gonad</tissue>
    </source>
</reference>
<dbReference type="Gene3D" id="1.20.58.1030">
    <property type="match status" value="1"/>
</dbReference>
<dbReference type="PANTHER" id="PTHR21206">
    <property type="entry name" value="SLD5 PROTEIN"/>
    <property type="match status" value="1"/>
</dbReference>
<dbReference type="GO" id="GO:0006261">
    <property type="term" value="P:DNA-templated DNA replication"/>
    <property type="evidence" value="ECO:0007669"/>
    <property type="project" value="InterPro"/>
</dbReference>
<keyword evidence="7 8" id="KW-0539">Nucleus</keyword>
<keyword evidence="6 8" id="KW-0235">DNA replication</keyword>
<dbReference type="SUPFAM" id="SSF160059">
    <property type="entry name" value="PriA/YqbF domain"/>
    <property type="match status" value="1"/>
</dbReference>
<evidence type="ECO:0000256" key="7">
    <source>
        <dbReference type="ARBA" id="ARBA00023242"/>
    </source>
</evidence>
<comment type="similarity">
    <text evidence="3 8">Belongs to the GINS4/SLD5 family.</text>
</comment>
<dbReference type="GO" id="GO:0000811">
    <property type="term" value="C:GINS complex"/>
    <property type="evidence" value="ECO:0007669"/>
    <property type="project" value="UniProtKB-UniRule"/>
</dbReference>
<evidence type="ECO:0000256" key="6">
    <source>
        <dbReference type="ARBA" id="ARBA00022705"/>
    </source>
</evidence>
<evidence type="ECO:0000256" key="4">
    <source>
        <dbReference type="ARBA" id="ARBA00014804"/>
    </source>
</evidence>
<proteinExistence type="inferred from homology"/>
<dbReference type="Gene3D" id="3.40.5.60">
    <property type="match status" value="1"/>
</dbReference>
<dbReference type="FunFam" id="1.20.58.1030:FF:000002">
    <property type="entry name" value="DNA replication complex GINS protein SLD5"/>
    <property type="match status" value="1"/>
</dbReference>
<evidence type="ECO:0000256" key="1">
    <source>
        <dbReference type="ARBA" id="ARBA00004123"/>
    </source>
</evidence>
<dbReference type="FunFam" id="3.40.5.60:FF:000001">
    <property type="entry name" value="DNA replication complex GINS protein SLD5"/>
    <property type="match status" value="1"/>
</dbReference>
<evidence type="ECO:0000256" key="3">
    <source>
        <dbReference type="ARBA" id="ARBA00008187"/>
    </source>
</evidence>
<dbReference type="RefSeq" id="XP_019641396.1">
    <property type="nucleotide sequence ID" value="XM_019785837.1"/>
</dbReference>
<dbReference type="SUPFAM" id="SSF158573">
    <property type="entry name" value="GINS helical bundle-like"/>
    <property type="match status" value="1"/>
</dbReference>
<evidence type="ECO:0000256" key="5">
    <source>
        <dbReference type="ARBA" id="ARBA00022454"/>
    </source>
</evidence>
<dbReference type="GeneID" id="109482939"/>
<accession>A0A6P5AHP8</accession>
<organism evidence="11 12">
    <name type="scientific">Branchiostoma belcheri</name>
    <name type="common">Amphioxus</name>
    <dbReference type="NCBI Taxonomy" id="7741"/>
    <lineage>
        <taxon>Eukaryota</taxon>
        <taxon>Metazoa</taxon>
        <taxon>Chordata</taxon>
        <taxon>Cephalochordata</taxon>
        <taxon>Leptocardii</taxon>
        <taxon>Amphioxiformes</taxon>
        <taxon>Branchiostomatidae</taxon>
        <taxon>Branchiostoma</taxon>
    </lineage>
</organism>